<reference evidence="2" key="1">
    <citation type="submission" date="2022-11" db="EMBL/GenBank/DDBJ databases">
        <title>Centuries of genome instability and evolution in soft-shell clam transmissible cancer (bioRxiv).</title>
        <authorList>
            <person name="Hart S.F.M."/>
            <person name="Yonemitsu M.A."/>
            <person name="Giersch R.M."/>
            <person name="Beal B.F."/>
            <person name="Arriagada G."/>
            <person name="Davis B.W."/>
            <person name="Ostrander E.A."/>
            <person name="Goff S.P."/>
            <person name="Metzger M.J."/>
        </authorList>
    </citation>
    <scope>NUCLEOTIDE SEQUENCE</scope>
    <source>
        <strain evidence="2">MELC-2E11</strain>
        <tissue evidence="2">Siphon/mantle</tissue>
    </source>
</reference>
<protein>
    <submittedName>
        <fullName evidence="2">Uncharacterized protein</fullName>
    </submittedName>
</protein>
<organism evidence="2 3">
    <name type="scientific">Mya arenaria</name>
    <name type="common">Soft-shell clam</name>
    <dbReference type="NCBI Taxonomy" id="6604"/>
    <lineage>
        <taxon>Eukaryota</taxon>
        <taxon>Metazoa</taxon>
        <taxon>Spiralia</taxon>
        <taxon>Lophotrochozoa</taxon>
        <taxon>Mollusca</taxon>
        <taxon>Bivalvia</taxon>
        <taxon>Autobranchia</taxon>
        <taxon>Heteroconchia</taxon>
        <taxon>Euheterodonta</taxon>
        <taxon>Imparidentia</taxon>
        <taxon>Neoheterodontei</taxon>
        <taxon>Myida</taxon>
        <taxon>Myoidea</taxon>
        <taxon>Myidae</taxon>
        <taxon>Mya</taxon>
    </lineage>
</organism>
<gene>
    <name evidence="2" type="ORF">MAR_035767</name>
</gene>
<evidence type="ECO:0000313" key="2">
    <source>
        <dbReference type="EMBL" id="WAR10691.1"/>
    </source>
</evidence>
<sequence length="72" mass="8102">MRKCECKLEYGKIYPTISGLSGPVYYQQKAKTQKPAIASSTLERVTSTLLPEKSPTSKPEGRSSIRNFAMYR</sequence>
<name>A0ABY7EU30_MYAAR</name>
<evidence type="ECO:0000313" key="3">
    <source>
        <dbReference type="Proteomes" id="UP001164746"/>
    </source>
</evidence>
<feature type="compositionally biased region" description="Polar residues" evidence="1">
    <location>
        <begin position="47"/>
        <end position="57"/>
    </location>
</feature>
<evidence type="ECO:0000256" key="1">
    <source>
        <dbReference type="SAM" id="MobiDB-lite"/>
    </source>
</evidence>
<dbReference type="Proteomes" id="UP001164746">
    <property type="component" value="Chromosome 7"/>
</dbReference>
<feature type="region of interest" description="Disordered" evidence="1">
    <location>
        <begin position="47"/>
        <end position="72"/>
    </location>
</feature>
<proteinExistence type="predicted"/>
<keyword evidence="3" id="KW-1185">Reference proteome</keyword>
<accession>A0ABY7EU30</accession>
<dbReference type="EMBL" id="CP111018">
    <property type="protein sequence ID" value="WAR10691.1"/>
    <property type="molecule type" value="Genomic_DNA"/>
</dbReference>